<dbReference type="EMBL" id="ABFZ02000016">
    <property type="protein sequence ID" value="EDS16409.1"/>
    <property type="molecule type" value="Genomic_DNA"/>
</dbReference>
<dbReference type="AlphaFoldDB" id="B0NM64"/>
<protein>
    <submittedName>
        <fullName evidence="1">Uncharacterized protein</fullName>
    </submittedName>
</protein>
<comment type="caution">
    <text evidence="1">The sequence shown here is derived from an EMBL/GenBank/DDBJ whole genome shotgun (WGS) entry which is preliminary data.</text>
</comment>
<evidence type="ECO:0000313" key="1">
    <source>
        <dbReference type="EMBL" id="EDS16409.1"/>
    </source>
</evidence>
<reference evidence="1 2" key="1">
    <citation type="submission" date="2007-11" db="EMBL/GenBank/DDBJ databases">
        <title>Draft genome sequence of Bacteroides stercoris(ATCC 43183).</title>
        <authorList>
            <person name="Sudarsanam P."/>
            <person name="Ley R."/>
            <person name="Guruge J."/>
            <person name="Turnbaugh P.J."/>
            <person name="Mahowald M."/>
            <person name="Liep D."/>
            <person name="Gordon J."/>
        </authorList>
    </citation>
    <scope>NUCLEOTIDE SEQUENCE [LARGE SCALE GENOMIC DNA]</scope>
    <source>
        <strain evidence="1 2">ATCC 43183</strain>
    </source>
</reference>
<reference evidence="1 2" key="2">
    <citation type="submission" date="2007-11" db="EMBL/GenBank/DDBJ databases">
        <authorList>
            <person name="Fulton L."/>
            <person name="Clifton S."/>
            <person name="Fulton B."/>
            <person name="Xu J."/>
            <person name="Minx P."/>
            <person name="Pepin K.H."/>
            <person name="Johnson M."/>
            <person name="Thiruvilangam P."/>
            <person name="Bhonagiri V."/>
            <person name="Nash W.E."/>
            <person name="Mardis E.R."/>
            <person name="Wilson R.K."/>
        </authorList>
    </citation>
    <scope>NUCLEOTIDE SEQUENCE [LARGE SCALE GENOMIC DNA]</scope>
    <source>
        <strain evidence="1 2">ATCC 43183</strain>
    </source>
</reference>
<dbReference type="HOGENOM" id="CLU_3305049_0_0_10"/>
<evidence type="ECO:0000313" key="2">
    <source>
        <dbReference type="Proteomes" id="UP000004713"/>
    </source>
</evidence>
<proteinExistence type="predicted"/>
<name>B0NM64_BACSE</name>
<gene>
    <name evidence="1" type="ORF">BACSTE_00539</name>
</gene>
<sequence length="39" mass="4562">MIYVFGTDLASIRAKNRRLSVYATGRQQRKTVNKDRKYG</sequence>
<dbReference type="Proteomes" id="UP000004713">
    <property type="component" value="Unassembled WGS sequence"/>
</dbReference>
<accession>B0NM64</accession>
<organism evidence="1 2">
    <name type="scientific">Bacteroides stercoris ATCC 43183</name>
    <dbReference type="NCBI Taxonomy" id="449673"/>
    <lineage>
        <taxon>Bacteria</taxon>
        <taxon>Pseudomonadati</taxon>
        <taxon>Bacteroidota</taxon>
        <taxon>Bacteroidia</taxon>
        <taxon>Bacteroidales</taxon>
        <taxon>Bacteroidaceae</taxon>
        <taxon>Bacteroides</taxon>
    </lineage>
</organism>